<dbReference type="GO" id="GO:0007015">
    <property type="term" value="P:actin filament organization"/>
    <property type="evidence" value="ECO:0007669"/>
    <property type="project" value="TreeGrafter"/>
</dbReference>
<dbReference type="Pfam" id="PF00063">
    <property type="entry name" value="Myosin_head"/>
    <property type="match status" value="1"/>
</dbReference>
<feature type="region of interest" description="Disordered" evidence="7">
    <location>
        <begin position="487"/>
        <end position="508"/>
    </location>
</feature>
<keyword evidence="1 6" id="KW-0547">Nucleotide-binding</keyword>
<feature type="binding site" evidence="6">
    <location>
        <begin position="230"/>
        <end position="237"/>
    </location>
    <ligand>
        <name>ATP</name>
        <dbReference type="ChEBI" id="CHEBI:30616"/>
    </ligand>
</feature>
<evidence type="ECO:0000313" key="10">
    <source>
        <dbReference type="Proteomes" id="UP000037460"/>
    </source>
</evidence>
<reference evidence="10" key="1">
    <citation type="journal article" date="2015" name="PLoS Genet.">
        <title>Genome Sequence and Transcriptome Analyses of Chrysochromulina tobin: Metabolic Tools for Enhanced Algal Fitness in the Prominent Order Prymnesiales (Haptophyceae).</title>
        <authorList>
            <person name="Hovde B.T."/>
            <person name="Deodato C.R."/>
            <person name="Hunsperger H.M."/>
            <person name="Ryken S.A."/>
            <person name="Yost W."/>
            <person name="Jha R.K."/>
            <person name="Patterson J."/>
            <person name="Monnat R.J. Jr."/>
            <person name="Barlow S.B."/>
            <person name="Starkenburg S.R."/>
            <person name="Cattolico R.A."/>
        </authorList>
    </citation>
    <scope>NUCLEOTIDE SEQUENCE</scope>
    <source>
        <strain evidence="10">CCMP291</strain>
    </source>
</reference>
<protein>
    <submittedName>
        <fullName evidence="9">Myosin-j heavy chain-like protein</fullName>
    </submittedName>
</protein>
<evidence type="ECO:0000313" key="9">
    <source>
        <dbReference type="EMBL" id="KOO27279.1"/>
    </source>
</evidence>
<dbReference type="Gene3D" id="1.20.5.4820">
    <property type="match status" value="1"/>
</dbReference>
<feature type="compositionally biased region" description="Basic residues" evidence="7">
    <location>
        <begin position="487"/>
        <end position="501"/>
    </location>
</feature>
<evidence type="ECO:0000256" key="7">
    <source>
        <dbReference type="SAM" id="MobiDB-lite"/>
    </source>
</evidence>
<dbReference type="GO" id="GO:0016020">
    <property type="term" value="C:membrane"/>
    <property type="evidence" value="ECO:0007669"/>
    <property type="project" value="TreeGrafter"/>
</dbReference>
<dbReference type="PRINTS" id="PR00193">
    <property type="entry name" value="MYOSINHEAVY"/>
</dbReference>
<dbReference type="InterPro" id="IPR036961">
    <property type="entry name" value="Kinesin_motor_dom_sf"/>
</dbReference>
<dbReference type="SMART" id="SM00242">
    <property type="entry name" value="MYSc"/>
    <property type="match status" value="1"/>
</dbReference>
<comment type="caution">
    <text evidence="6">Lacks conserved residue(s) required for the propagation of feature annotation.</text>
</comment>
<accession>A0A0M0JL19</accession>
<evidence type="ECO:0000256" key="4">
    <source>
        <dbReference type="ARBA" id="ARBA00023175"/>
    </source>
</evidence>
<dbReference type="Gene3D" id="3.40.850.10">
    <property type="entry name" value="Kinesin motor domain"/>
    <property type="match status" value="1"/>
</dbReference>
<gene>
    <name evidence="9" type="ORF">Ctob_002890</name>
</gene>
<dbReference type="InterPro" id="IPR027417">
    <property type="entry name" value="P-loop_NTPase"/>
</dbReference>
<sequence length="932" mass="99313">MGVATVGKVAEVATPIVEEGIRQAAPIVEEGIRQGTPVVLKASEQILRGVAQGAELGSKAVQPALDELSKTGTVTSATVNKIASDAVSTLSDGSRELTKGLMRIFSDIEVAFGEDEREQCARSHVWPANEAGLYVEDTSALVHLSEATIVENIRAGLVERESIYQWVGPTLIAVNPMRTLSGGERYGAAAMERCRNGAAANPPAHPFFLVELALRDLVRQGRSAAFVVSGESGAGKTECNKHLLQYCLWRAGHEGVLASRLRAVTPLVELFGSGATRHNANSSRVGRFLQLHLGVGARPSDRGVWPTPVVRHAQLQTFLLERSRVVSVNVGERGFHSFYGLLGTAPLAGAIGLLAFGHEPSEFGYLHPGVAALPGRDDAAEFASGWGALGALGVSAADATSAAQLLAAVLLLDIFGFERFEINSFEQLLINYSNEALHAHFLRSIFESELRLYKAEGVPWPDVPCALADPKDEAFLERAMQAHARSRVFSRPKQRRGRRRGGGAANSDAPKAEFVLRHFAGPIRYSSSHFVEKNVDKLPVEASDALATSTDALEPTGTASEAVGDGAYGERAYGEQYEAGAGGAAPRVEFDGRVVLGQLRASGLLEAVRLMKLGFPTRLDYVEVHAKYASGLPEWAAQLPARELVRALALASGVPATDLRFGTTKLFCRASRGSFLGRLMGGGGGADALDTALDASASLPEAPTTTLAAAFELTCNGRRWTAEPALLGHDDAQHTVCARAVQLDGPFREIQLSQTRLKELASKLKSKELKGDSADDSIVVLQTVTVQLSGTVKVMDKATTQMTLLSEVDLSKARSLSARLESELSAIKQGCREQKADQQLAGAEAAGSVLGEYLTLAGSKYTLPEVVSMELPAAGSSEFISQYLGIFSCEGQGLERIPGSNSCRNSADKSQNKNPMPTKNFLDFDFLTGKAL</sequence>
<keyword evidence="5 6" id="KW-0009">Actin-binding</keyword>
<dbReference type="InterPro" id="IPR001609">
    <property type="entry name" value="Myosin_head_motor_dom-like"/>
</dbReference>
<keyword evidence="3 6" id="KW-0518">Myosin</keyword>
<dbReference type="GO" id="GO:0005737">
    <property type="term" value="C:cytoplasm"/>
    <property type="evidence" value="ECO:0007669"/>
    <property type="project" value="TreeGrafter"/>
</dbReference>
<keyword evidence="4 6" id="KW-0505">Motor protein</keyword>
<evidence type="ECO:0000256" key="1">
    <source>
        <dbReference type="ARBA" id="ARBA00022741"/>
    </source>
</evidence>
<dbReference type="Gene3D" id="1.20.58.530">
    <property type="match status" value="2"/>
</dbReference>
<dbReference type="Proteomes" id="UP000037460">
    <property type="component" value="Unassembled WGS sequence"/>
</dbReference>
<evidence type="ECO:0000256" key="3">
    <source>
        <dbReference type="ARBA" id="ARBA00023123"/>
    </source>
</evidence>
<dbReference type="CDD" id="cd00124">
    <property type="entry name" value="MYSc"/>
    <property type="match status" value="1"/>
</dbReference>
<evidence type="ECO:0000256" key="6">
    <source>
        <dbReference type="PROSITE-ProRule" id="PRU00782"/>
    </source>
</evidence>
<keyword evidence="2 6" id="KW-0067">ATP-binding</keyword>
<evidence type="ECO:0000259" key="8">
    <source>
        <dbReference type="PROSITE" id="PS51456"/>
    </source>
</evidence>
<dbReference type="EMBL" id="JWZX01002736">
    <property type="protein sequence ID" value="KOO27279.1"/>
    <property type="molecule type" value="Genomic_DNA"/>
</dbReference>
<proteinExistence type="inferred from homology"/>
<dbReference type="GO" id="GO:0005524">
    <property type="term" value="F:ATP binding"/>
    <property type="evidence" value="ECO:0007669"/>
    <property type="project" value="UniProtKB-UniRule"/>
</dbReference>
<evidence type="ECO:0000256" key="2">
    <source>
        <dbReference type="ARBA" id="ARBA00022840"/>
    </source>
</evidence>
<dbReference type="GO" id="GO:0000146">
    <property type="term" value="F:microfilament motor activity"/>
    <property type="evidence" value="ECO:0007669"/>
    <property type="project" value="TreeGrafter"/>
</dbReference>
<evidence type="ECO:0000256" key="5">
    <source>
        <dbReference type="ARBA" id="ARBA00023203"/>
    </source>
</evidence>
<organism evidence="9 10">
    <name type="scientific">Chrysochromulina tobinii</name>
    <dbReference type="NCBI Taxonomy" id="1460289"/>
    <lineage>
        <taxon>Eukaryota</taxon>
        <taxon>Haptista</taxon>
        <taxon>Haptophyta</taxon>
        <taxon>Prymnesiophyceae</taxon>
        <taxon>Prymnesiales</taxon>
        <taxon>Chrysochromulinaceae</taxon>
        <taxon>Chrysochromulina</taxon>
    </lineage>
</organism>
<dbReference type="AlphaFoldDB" id="A0A0M0JL19"/>
<comment type="similarity">
    <text evidence="6">Belongs to the TRAFAC class myosin-kinesin ATPase superfamily. Myosin family.</text>
</comment>
<keyword evidence="10" id="KW-1185">Reference proteome</keyword>
<dbReference type="PROSITE" id="PS51456">
    <property type="entry name" value="MYOSIN_MOTOR"/>
    <property type="match status" value="1"/>
</dbReference>
<feature type="domain" description="Myosin motor" evidence="8">
    <location>
        <begin position="133"/>
        <end position="551"/>
    </location>
</feature>
<dbReference type="SUPFAM" id="SSF52540">
    <property type="entry name" value="P-loop containing nucleoside triphosphate hydrolases"/>
    <property type="match status" value="1"/>
</dbReference>
<name>A0A0M0JL19_9EUKA</name>
<dbReference type="GO" id="GO:0051015">
    <property type="term" value="F:actin filament binding"/>
    <property type="evidence" value="ECO:0007669"/>
    <property type="project" value="TreeGrafter"/>
</dbReference>
<dbReference type="PANTHER" id="PTHR13140">
    <property type="entry name" value="MYOSIN"/>
    <property type="match status" value="1"/>
</dbReference>
<comment type="caution">
    <text evidence="9">The sequence shown here is derived from an EMBL/GenBank/DDBJ whole genome shotgun (WGS) entry which is preliminary data.</text>
</comment>
<dbReference type="GO" id="GO:0016459">
    <property type="term" value="C:myosin complex"/>
    <property type="evidence" value="ECO:0007669"/>
    <property type="project" value="UniProtKB-KW"/>
</dbReference>